<dbReference type="GO" id="GO:0046856">
    <property type="term" value="P:phosphatidylinositol dephosphorylation"/>
    <property type="evidence" value="ECO:0007669"/>
    <property type="project" value="InterPro"/>
</dbReference>
<dbReference type="HOGENOM" id="CLU_003016_4_2_1"/>
<sequence>MEAMAGDKFLQKFRLYETRSKFYLIGRDKTRTLWRVLKIDRMEPTELEIEEDHTSYTENECQELLWRIHEGNRLTGGLKFVTKCYGIVGFIKFLGPYYMVLITRRRKVGTICGHEIYSVGKSELIAIPSPIVWPNVAYSRDENRYKRLLCSVDLSKDFFFSYSYNIMRSLQKNITDKNTGQVVYETMFVWNEFLSRAIRNHLKNTTWTVALIHGFFKQSKLSVAGKEFWLTLIARRSRHFAGTRFLKRGVNEKGRVANDVETEQIVFEDTPDEIPHQISSVVQHRGSIPLIWFQETSRLNIRPDIILKPDVDYKTTRLHFENLALRYGNPIIILNLIKTREKKPRESLLRAEFAKAIHYINKGLPDDKRLKFLHMDLSKLSRRKGTNVLSLLNKVASDVLDLTDFLHCEITTSKYEDASSGQGAVANSGDIESIQDQNLCATKLVPLLLQKGVLRTNCIDCLDRTNVAQFAYGLAAVGRQLHVLQLNETPTIELHAPLADDLMDFYERMGDTLAIQYGGSAAHNKIFCEQRGQWKAATQSQEFLRTLQRYYSNAYTDPEKQDSINVFLGHFQPQEGKPALWKLDSDQHYNIGRQGTLTEETGRSFIKRSLSDGNILCDNTGGPVSDCNVGKNNTSSELLPMQPLEDIREPSDSAPEISIEPNPCSSTNYSTLSGRHSISEERQNYLRRLGYPELHSSNFLDLDLLSSSGNSCEEEIYEREEMTQICHAQAAKCQTSVTTLTASRIGWMAEACFATRAIKFCLGDISAKGFNSRSYRSYIKGNTRSQAASAANCNGLVIEEIITTNGRNINLVCPEKVLKDDNPLGNMKPF</sequence>
<dbReference type="PANTHER" id="PTHR45738:SF3">
    <property type="entry name" value="OS03G0182400 PROTEIN"/>
    <property type="match status" value="1"/>
</dbReference>
<dbReference type="PaxDb" id="65489-OBART03G06020.1"/>
<dbReference type="InterPro" id="IPR002013">
    <property type="entry name" value="SAC_dom"/>
</dbReference>
<dbReference type="InterPro" id="IPR043573">
    <property type="entry name" value="Fig4-like"/>
</dbReference>
<keyword evidence="2" id="KW-0378">Hydrolase</keyword>
<feature type="compositionally biased region" description="Polar residues" evidence="6">
    <location>
        <begin position="663"/>
        <end position="673"/>
    </location>
</feature>
<evidence type="ECO:0000313" key="9">
    <source>
        <dbReference type="Proteomes" id="UP000026960"/>
    </source>
</evidence>
<protein>
    <recommendedName>
        <fullName evidence="7">SAC domain-containing protein</fullName>
    </recommendedName>
</protein>
<proteinExistence type="predicted"/>
<comment type="catalytic activity">
    <reaction evidence="4">
        <text>a 1,2-diacyl-sn-glycero-3-phospho-(1D-myo-inositol-3,5-bisphosphate) + H2O = a 1,2-diacyl-sn-glycero-3-phospho-(1D-myo-inositol-3-phosphate) + phosphate</text>
        <dbReference type="Rhea" id="RHEA:32955"/>
        <dbReference type="ChEBI" id="CHEBI:15377"/>
        <dbReference type="ChEBI" id="CHEBI:43474"/>
        <dbReference type="ChEBI" id="CHEBI:57923"/>
        <dbReference type="ChEBI" id="CHEBI:58088"/>
    </reaction>
</comment>
<dbReference type="AlphaFoldDB" id="A0A0D3FEN0"/>
<dbReference type="eggNOG" id="KOG1888">
    <property type="taxonomic scope" value="Eukaryota"/>
</dbReference>
<accession>A0A0D3FEN0</accession>
<dbReference type="Pfam" id="PF02383">
    <property type="entry name" value="Syja_N"/>
    <property type="match status" value="1"/>
</dbReference>
<keyword evidence="3" id="KW-0472">Membrane</keyword>
<evidence type="ECO:0000256" key="5">
    <source>
        <dbReference type="ARBA" id="ARBA00023464"/>
    </source>
</evidence>
<keyword evidence="9" id="KW-1185">Reference proteome</keyword>
<dbReference type="GO" id="GO:0005774">
    <property type="term" value="C:vacuolar membrane"/>
    <property type="evidence" value="ECO:0007669"/>
    <property type="project" value="UniProtKB-SubCell"/>
</dbReference>
<evidence type="ECO:0000256" key="1">
    <source>
        <dbReference type="ARBA" id="ARBA00004148"/>
    </source>
</evidence>
<organism evidence="8">
    <name type="scientific">Oryza barthii</name>
    <dbReference type="NCBI Taxonomy" id="65489"/>
    <lineage>
        <taxon>Eukaryota</taxon>
        <taxon>Viridiplantae</taxon>
        <taxon>Streptophyta</taxon>
        <taxon>Embryophyta</taxon>
        <taxon>Tracheophyta</taxon>
        <taxon>Spermatophyta</taxon>
        <taxon>Magnoliopsida</taxon>
        <taxon>Liliopsida</taxon>
        <taxon>Poales</taxon>
        <taxon>Poaceae</taxon>
        <taxon>BOP clade</taxon>
        <taxon>Oryzoideae</taxon>
        <taxon>Oryzeae</taxon>
        <taxon>Oryzinae</taxon>
        <taxon>Oryza</taxon>
    </lineage>
</organism>
<dbReference type="Gramene" id="OBART03G06020.1">
    <property type="protein sequence ID" value="OBART03G06020.1"/>
    <property type="gene ID" value="OBART03G06020"/>
</dbReference>
<dbReference type="PANTHER" id="PTHR45738">
    <property type="entry name" value="POLYPHOSPHOINOSITIDE PHOSPHATASE"/>
    <property type="match status" value="1"/>
</dbReference>
<dbReference type="GO" id="GO:0043813">
    <property type="term" value="F:phosphatidylinositol-3,5-bisphosphate 5-phosphatase activity"/>
    <property type="evidence" value="ECO:0007669"/>
    <property type="project" value="InterPro"/>
</dbReference>
<evidence type="ECO:0000256" key="2">
    <source>
        <dbReference type="ARBA" id="ARBA00022801"/>
    </source>
</evidence>
<dbReference type="Proteomes" id="UP000026960">
    <property type="component" value="Chromosome 3"/>
</dbReference>
<feature type="domain" description="SAC" evidence="7">
    <location>
        <begin position="149"/>
        <end position="519"/>
    </location>
</feature>
<reference evidence="8" key="1">
    <citation type="journal article" date="2009" name="Rice">
        <title>De Novo Next Generation Sequencing of Plant Genomes.</title>
        <authorList>
            <person name="Rounsley S."/>
            <person name="Marri P.R."/>
            <person name="Yu Y."/>
            <person name="He R."/>
            <person name="Sisneros N."/>
            <person name="Goicoechea J.L."/>
            <person name="Lee S.J."/>
            <person name="Angelova A."/>
            <person name="Kudrna D."/>
            <person name="Luo M."/>
            <person name="Affourtit J."/>
            <person name="Desany B."/>
            <person name="Knight J."/>
            <person name="Niazi F."/>
            <person name="Egholm M."/>
            <person name="Wing R.A."/>
        </authorList>
    </citation>
    <scope>NUCLEOTIDE SEQUENCE [LARGE SCALE GENOMIC DNA]</scope>
    <source>
        <strain evidence="8">cv. IRGC 105608</strain>
    </source>
</reference>
<evidence type="ECO:0000313" key="8">
    <source>
        <dbReference type="EnsemblPlants" id="OBART03G06020.1"/>
    </source>
</evidence>
<evidence type="ECO:0000256" key="4">
    <source>
        <dbReference type="ARBA" id="ARBA00023337"/>
    </source>
</evidence>
<feature type="region of interest" description="Disordered" evidence="6">
    <location>
        <begin position="649"/>
        <end position="673"/>
    </location>
</feature>
<dbReference type="STRING" id="65489.A0A0D3FEN0"/>
<comment type="subunit">
    <text evidence="5">Component of the PI(3,5)P2 regulatory complex at least composed of ATG18, SAC/FIG4, FAB1 and VAC14.</text>
</comment>
<comment type="subcellular location">
    <subcellularLocation>
        <location evidence="1">Vacuole membrane</location>
        <topology evidence="1">Peripheral membrane protein</topology>
    </subcellularLocation>
</comment>
<name>A0A0D3FEN0_9ORYZ</name>
<reference evidence="8" key="2">
    <citation type="submission" date="2015-03" db="UniProtKB">
        <authorList>
            <consortium name="EnsemblPlants"/>
        </authorList>
    </citation>
    <scope>IDENTIFICATION</scope>
</reference>
<evidence type="ECO:0000259" key="7">
    <source>
        <dbReference type="PROSITE" id="PS50275"/>
    </source>
</evidence>
<evidence type="ECO:0000256" key="3">
    <source>
        <dbReference type="ARBA" id="ARBA00023136"/>
    </source>
</evidence>
<dbReference type="PROSITE" id="PS50275">
    <property type="entry name" value="SAC"/>
    <property type="match status" value="1"/>
</dbReference>
<dbReference type="EnsemblPlants" id="OBART03G06020.1">
    <property type="protein sequence ID" value="OBART03G06020.1"/>
    <property type="gene ID" value="OBART03G06020"/>
</dbReference>
<evidence type="ECO:0000256" key="6">
    <source>
        <dbReference type="SAM" id="MobiDB-lite"/>
    </source>
</evidence>